<dbReference type="EMBL" id="JAUUTY010000007">
    <property type="protein sequence ID" value="KAK1605554.1"/>
    <property type="molecule type" value="Genomic_DNA"/>
</dbReference>
<evidence type="ECO:0000313" key="2">
    <source>
        <dbReference type="EMBL" id="KAK1605554.1"/>
    </source>
</evidence>
<feature type="region of interest" description="Disordered" evidence="1">
    <location>
        <begin position="62"/>
        <end position="83"/>
    </location>
</feature>
<dbReference type="Proteomes" id="UP001231189">
    <property type="component" value="Unassembled WGS sequence"/>
</dbReference>
<feature type="region of interest" description="Disordered" evidence="1">
    <location>
        <begin position="136"/>
        <end position="176"/>
    </location>
</feature>
<organism evidence="2 3">
    <name type="scientific">Lolium multiflorum</name>
    <name type="common">Italian ryegrass</name>
    <name type="synonym">Lolium perenne subsp. multiflorum</name>
    <dbReference type="NCBI Taxonomy" id="4521"/>
    <lineage>
        <taxon>Eukaryota</taxon>
        <taxon>Viridiplantae</taxon>
        <taxon>Streptophyta</taxon>
        <taxon>Embryophyta</taxon>
        <taxon>Tracheophyta</taxon>
        <taxon>Spermatophyta</taxon>
        <taxon>Magnoliopsida</taxon>
        <taxon>Liliopsida</taxon>
        <taxon>Poales</taxon>
        <taxon>Poaceae</taxon>
        <taxon>BOP clade</taxon>
        <taxon>Pooideae</taxon>
        <taxon>Poodae</taxon>
        <taxon>Poeae</taxon>
        <taxon>Poeae Chloroplast Group 2 (Poeae type)</taxon>
        <taxon>Loliodinae</taxon>
        <taxon>Loliinae</taxon>
        <taxon>Lolium</taxon>
    </lineage>
</organism>
<protein>
    <submittedName>
        <fullName evidence="2">Uncharacterized protein</fullName>
    </submittedName>
</protein>
<reference evidence="2" key="1">
    <citation type="submission" date="2023-07" db="EMBL/GenBank/DDBJ databases">
        <title>A chromosome-level genome assembly of Lolium multiflorum.</title>
        <authorList>
            <person name="Chen Y."/>
            <person name="Copetti D."/>
            <person name="Kolliker R."/>
            <person name="Studer B."/>
        </authorList>
    </citation>
    <scope>NUCLEOTIDE SEQUENCE</scope>
    <source>
        <strain evidence="2">02402/16</strain>
        <tissue evidence="2">Leaf</tissue>
    </source>
</reference>
<sequence length="354" mass="37775">MKKTVSENSKEKIVSRRVFCSSLNHTYERAAKLREKYEGIGSGAGGRAWGGGVAGAREEEPGILAPDDVGERGEPPVGWPLMAGRSRRCGAVEAAATRETSRRWSGRPIGGWPRCGGAAGIDAGARRALRQWRASPLAGGAAGTQAAARGSSRPAVGRPEVGQPAAGHGCGGRKASGEHDRVVFVRGGPRRPYCALLEVFDWLRRADCVDGETMEVMTAPSPAAGSSASWGLDVSDVSALLGEMDCVGLRPGFSRVEKAVVLYWDRSERAHAVEFVRDVLRRGSVGAGADTTARLAMARAEFKFHRPGIEFQHPAFCSAGPSRGFLGMGSPQDLFYIDWEEILRLVTLLPLASY</sequence>
<proteinExistence type="predicted"/>
<dbReference type="PANTHER" id="PTHR47880">
    <property type="entry name" value="OS05G0353300 PROTEIN"/>
    <property type="match status" value="1"/>
</dbReference>
<dbReference type="PANTHER" id="PTHR47880:SF1">
    <property type="entry name" value="OS05G0353300 PROTEIN"/>
    <property type="match status" value="1"/>
</dbReference>
<evidence type="ECO:0000256" key="1">
    <source>
        <dbReference type="SAM" id="MobiDB-lite"/>
    </source>
</evidence>
<gene>
    <name evidence="2" type="ORF">QYE76_029227</name>
</gene>
<evidence type="ECO:0000313" key="3">
    <source>
        <dbReference type="Proteomes" id="UP001231189"/>
    </source>
</evidence>
<accession>A0AAD8VGH4</accession>
<comment type="caution">
    <text evidence="2">The sequence shown here is derived from an EMBL/GenBank/DDBJ whole genome shotgun (WGS) entry which is preliminary data.</text>
</comment>
<dbReference type="AlphaFoldDB" id="A0AAD8VGH4"/>
<keyword evidence="3" id="KW-1185">Reference proteome</keyword>
<name>A0AAD8VGH4_LOLMU</name>